<accession>A0AA86SSJ4</accession>
<reference evidence="2" key="1">
    <citation type="submission" date="2023-10" db="EMBL/GenBank/DDBJ databases">
        <authorList>
            <person name="Domelevo Entfellner J.-B."/>
        </authorList>
    </citation>
    <scope>NUCLEOTIDE SEQUENCE</scope>
</reference>
<dbReference type="Gramene" id="rna-AYBTSS11_LOCUS23838">
    <property type="protein sequence ID" value="CAJ1971832.1"/>
    <property type="gene ID" value="gene-AYBTSS11_LOCUS23838"/>
</dbReference>
<dbReference type="Proteomes" id="UP001189624">
    <property type="component" value="Chromosome 8"/>
</dbReference>
<name>A0AA86SSJ4_9FABA</name>
<proteinExistence type="predicted"/>
<sequence>MHHVHQVEIRTEERAFGWKVSVQIDRHHPAAESREWQKKNKSWVRPQTEPAFNVTRRTFS</sequence>
<organism evidence="2 3">
    <name type="scientific">Sphenostylis stenocarpa</name>
    <dbReference type="NCBI Taxonomy" id="92480"/>
    <lineage>
        <taxon>Eukaryota</taxon>
        <taxon>Viridiplantae</taxon>
        <taxon>Streptophyta</taxon>
        <taxon>Embryophyta</taxon>
        <taxon>Tracheophyta</taxon>
        <taxon>Spermatophyta</taxon>
        <taxon>Magnoliopsida</taxon>
        <taxon>eudicotyledons</taxon>
        <taxon>Gunneridae</taxon>
        <taxon>Pentapetalae</taxon>
        <taxon>rosids</taxon>
        <taxon>fabids</taxon>
        <taxon>Fabales</taxon>
        <taxon>Fabaceae</taxon>
        <taxon>Papilionoideae</taxon>
        <taxon>50 kb inversion clade</taxon>
        <taxon>NPAAA clade</taxon>
        <taxon>indigoferoid/millettioid clade</taxon>
        <taxon>Phaseoleae</taxon>
        <taxon>Sphenostylis</taxon>
    </lineage>
</organism>
<feature type="region of interest" description="Disordered" evidence="1">
    <location>
        <begin position="29"/>
        <end position="49"/>
    </location>
</feature>
<feature type="compositionally biased region" description="Basic and acidic residues" evidence="1">
    <location>
        <begin position="29"/>
        <end position="38"/>
    </location>
</feature>
<gene>
    <name evidence="2" type="ORF">AYBTSS11_LOCUS23838</name>
</gene>
<dbReference type="AlphaFoldDB" id="A0AA86SSJ4"/>
<keyword evidence="3" id="KW-1185">Reference proteome</keyword>
<evidence type="ECO:0000256" key="1">
    <source>
        <dbReference type="SAM" id="MobiDB-lite"/>
    </source>
</evidence>
<evidence type="ECO:0000313" key="3">
    <source>
        <dbReference type="Proteomes" id="UP001189624"/>
    </source>
</evidence>
<dbReference type="EMBL" id="OY731405">
    <property type="protein sequence ID" value="CAJ1971832.1"/>
    <property type="molecule type" value="Genomic_DNA"/>
</dbReference>
<protein>
    <submittedName>
        <fullName evidence="2">Uncharacterized protein</fullName>
    </submittedName>
</protein>
<evidence type="ECO:0000313" key="2">
    <source>
        <dbReference type="EMBL" id="CAJ1971832.1"/>
    </source>
</evidence>